<gene>
    <name evidence="1" type="ORF">UFOPK2761_03012</name>
</gene>
<dbReference type="EMBL" id="CAEZYQ010000033">
    <property type="protein sequence ID" value="CAB4765612.1"/>
    <property type="molecule type" value="Genomic_DNA"/>
</dbReference>
<sequence length="282" mass="29890">MAALALVAAGCGGDGTEAPAATGSSSAPDVVPHPDRLVLHLDQNRILRLGRTITVQVLDDAEGPVTVARAEVSSDRFDPVTWTGEETFEQQLQLELALPPTRCGSGSDADVTLTYRIGGGPWVRSTSTATDLYGSVGQLMVRDCAEHTFDEAARLELGRHEVVGTGRGSRFLLPVGIRATGERPDVAFAGFESTVLFTVAGTPGLFPDVEPLRLEAGATYEEVLEITPSRCDAHALAEDKVGTLFPVHLLAPGLPEDASFHLPIPDEVRGDLRAFFAPHCGI</sequence>
<proteinExistence type="predicted"/>
<organism evidence="1">
    <name type="scientific">freshwater metagenome</name>
    <dbReference type="NCBI Taxonomy" id="449393"/>
    <lineage>
        <taxon>unclassified sequences</taxon>
        <taxon>metagenomes</taxon>
        <taxon>ecological metagenomes</taxon>
    </lineage>
</organism>
<reference evidence="1" key="1">
    <citation type="submission" date="2020-05" db="EMBL/GenBank/DDBJ databases">
        <authorList>
            <person name="Chiriac C."/>
            <person name="Salcher M."/>
            <person name="Ghai R."/>
            <person name="Kavagutti S V."/>
        </authorList>
    </citation>
    <scope>NUCLEOTIDE SEQUENCE</scope>
</reference>
<evidence type="ECO:0000313" key="1">
    <source>
        <dbReference type="EMBL" id="CAB4765612.1"/>
    </source>
</evidence>
<protein>
    <submittedName>
        <fullName evidence="1">Unannotated protein</fullName>
    </submittedName>
</protein>
<dbReference type="AlphaFoldDB" id="A0A6J6V0G2"/>
<accession>A0A6J6V0G2</accession>
<name>A0A6J6V0G2_9ZZZZ</name>